<evidence type="ECO:0000313" key="2">
    <source>
        <dbReference type="Proteomes" id="UP000199675"/>
    </source>
</evidence>
<evidence type="ECO:0000313" key="1">
    <source>
        <dbReference type="EMBL" id="SDW33270.1"/>
    </source>
</evidence>
<dbReference type="Proteomes" id="UP000199675">
    <property type="component" value="Unassembled WGS sequence"/>
</dbReference>
<dbReference type="OrthoDB" id="5801496at2"/>
<reference evidence="1 2" key="1">
    <citation type="submission" date="2016-10" db="EMBL/GenBank/DDBJ databases">
        <authorList>
            <person name="de Groot N.N."/>
        </authorList>
    </citation>
    <scope>NUCLEOTIDE SEQUENCE [LARGE SCALE GENOMIC DNA]</scope>
    <source>
        <strain evidence="1 2">CGMCC 1.7059</strain>
    </source>
</reference>
<protein>
    <submittedName>
        <fullName evidence="1">Uncharacterized protein</fullName>
    </submittedName>
</protein>
<gene>
    <name evidence="1" type="ORF">SAMN04487960_102187</name>
</gene>
<organism evidence="1 2">
    <name type="scientific">Marinobacter mobilis</name>
    <dbReference type="NCBI Taxonomy" id="488533"/>
    <lineage>
        <taxon>Bacteria</taxon>
        <taxon>Pseudomonadati</taxon>
        <taxon>Pseudomonadota</taxon>
        <taxon>Gammaproteobacteria</taxon>
        <taxon>Pseudomonadales</taxon>
        <taxon>Marinobacteraceae</taxon>
        <taxon>Marinobacter</taxon>
    </lineage>
</organism>
<proteinExistence type="predicted"/>
<accession>A0A1H2SNT8</accession>
<name>A0A1H2SNT8_9GAMM</name>
<sequence>MATILPFKKPGKKTPRKGLCQHDFHKWEVCKAKQFDVKQGKLVTVYRCTRCGKQKVKAH</sequence>
<dbReference type="RefSeq" id="WP_091811550.1">
    <property type="nucleotide sequence ID" value="NZ_FNNE01000002.1"/>
</dbReference>
<keyword evidence="2" id="KW-1185">Reference proteome</keyword>
<dbReference type="STRING" id="488533.SAMN04487960_102187"/>
<dbReference type="AlphaFoldDB" id="A0A1H2SNT8"/>
<dbReference type="EMBL" id="FNNE01000002">
    <property type="protein sequence ID" value="SDW33270.1"/>
    <property type="molecule type" value="Genomic_DNA"/>
</dbReference>